<keyword evidence="9" id="KW-1185">Reference proteome</keyword>
<keyword evidence="1 6" id="KW-0285">Flavoprotein</keyword>
<evidence type="ECO:0000256" key="2">
    <source>
        <dbReference type="ARBA" id="ARBA00022643"/>
    </source>
</evidence>
<dbReference type="InterPro" id="IPR011251">
    <property type="entry name" value="Luciferase-like_dom"/>
</dbReference>
<dbReference type="NCBIfam" id="TIGR03860">
    <property type="entry name" value="FMN_nitrolo"/>
    <property type="match status" value="1"/>
</dbReference>
<gene>
    <name evidence="8" type="ORF">HEB94_004288</name>
</gene>
<proteinExistence type="inferred from homology"/>
<keyword evidence="3" id="KW-0560">Oxidoreductase</keyword>
<feature type="binding site" evidence="6">
    <location>
        <position position="151"/>
    </location>
    <ligand>
        <name>FMN</name>
        <dbReference type="ChEBI" id="CHEBI:58210"/>
    </ligand>
</feature>
<dbReference type="RefSeq" id="WP_192751392.1">
    <property type="nucleotide sequence ID" value="NZ_BAABJL010000197.1"/>
</dbReference>
<dbReference type="Pfam" id="PF00296">
    <property type="entry name" value="Bac_luciferase"/>
    <property type="match status" value="1"/>
</dbReference>
<evidence type="ECO:0000313" key="9">
    <source>
        <dbReference type="Proteomes" id="UP000638648"/>
    </source>
</evidence>
<evidence type="ECO:0000256" key="6">
    <source>
        <dbReference type="PIRSR" id="PIRSR000337-1"/>
    </source>
</evidence>
<protein>
    <submittedName>
        <fullName evidence="8">FMN-dependent oxidoreductase (Nitrilotriacetate monooxygenase family)</fullName>
    </submittedName>
</protein>
<dbReference type="PIRSF" id="PIRSF000337">
    <property type="entry name" value="NTA_MOA"/>
    <property type="match status" value="1"/>
</dbReference>
<evidence type="ECO:0000256" key="1">
    <source>
        <dbReference type="ARBA" id="ARBA00022630"/>
    </source>
</evidence>
<dbReference type="Proteomes" id="UP000638648">
    <property type="component" value="Unassembled WGS sequence"/>
</dbReference>
<dbReference type="CDD" id="cd01095">
    <property type="entry name" value="Nitrilotriacetate_monoxgenase"/>
    <property type="match status" value="1"/>
</dbReference>
<dbReference type="AlphaFoldDB" id="A0A927RCU6"/>
<dbReference type="InterPro" id="IPR051260">
    <property type="entry name" value="Diverse_substr_monoxygenases"/>
</dbReference>
<dbReference type="PANTHER" id="PTHR30011:SF16">
    <property type="entry name" value="C2H2 FINGER DOMAIN TRANSCRIPTION FACTOR (EUROFUNG)-RELATED"/>
    <property type="match status" value="1"/>
</dbReference>
<dbReference type="InterPro" id="IPR016215">
    <property type="entry name" value="NTA_MOA"/>
</dbReference>
<evidence type="ECO:0000256" key="5">
    <source>
        <dbReference type="ARBA" id="ARBA00033748"/>
    </source>
</evidence>
<name>A0A927RCU6_9ACTN</name>
<feature type="binding site" evidence="6">
    <location>
        <position position="222"/>
    </location>
    <ligand>
        <name>FMN</name>
        <dbReference type="ChEBI" id="CHEBI:58210"/>
    </ligand>
</feature>
<dbReference type="GO" id="GO:0004497">
    <property type="term" value="F:monooxygenase activity"/>
    <property type="evidence" value="ECO:0007669"/>
    <property type="project" value="UniProtKB-KW"/>
</dbReference>
<evidence type="ECO:0000259" key="7">
    <source>
        <dbReference type="Pfam" id="PF00296"/>
    </source>
</evidence>
<keyword evidence="4 8" id="KW-0503">Monooxygenase</keyword>
<reference evidence="8" key="1">
    <citation type="submission" date="2020-10" db="EMBL/GenBank/DDBJ databases">
        <title>Sequencing the genomes of 1000 actinobacteria strains.</title>
        <authorList>
            <person name="Klenk H.-P."/>
        </authorList>
    </citation>
    <scope>NUCLEOTIDE SEQUENCE</scope>
    <source>
        <strain evidence="8">DSM 45354</strain>
    </source>
</reference>
<dbReference type="GO" id="GO:0016705">
    <property type="term" value="F:oxidoreductase activity, acting on paired donors, with incorporation or reduction of molecular oxygen"/>
    <property type="evidence" value="ECO:0007669"/>
    <property type="project" value="InterPro"/>
</dbReference>
<dbReference type="InterPro" id="IPR036661">
    <property type="entry name" value="Luciferase-like_sf"/>
</dbReference>
<accession>A0A927RCU6</accession>
<keyword evidence="2 6" id="KW-0288">FMN</keyword>
<dbReference type="EMBL" id="JADBEM010000001">
    <property type="protein sequence ID" value="MBE1607440.1"/>
    <property type="molecule type" value="Genomic_DNA"/>
</dbReference>
<evidence type="ECO:0000313" key="8">
    <source>
        <dbReference type="EMBL" id="MBE1607440.1"/>
    </source>
</evidence>
<organism evidence="8 9">
    <name type="scientific">Actinopolymorpha pittospori</name>
    <dbReference type="NCBI Taxonomy" id="648752"/>
    <lineage>
        <taxon>Bacteria</taxon>
        <taxon>Bacillati</taxon>
        <taxon>Actinomycetota</taxon>
        <taxon>Actinomycetes</taxon>
        <taxon>Propionibacteriales</taxon>
        <taxon>Actinopolymorphaceae</taxon>
        <taxon>Actinopolymorpha</taxon>
    </lineage>
</organism>
<dbReference type="PANTHER" id="PTHR30011">
    <property type="entry name" value="ALKANESULFONATE MONOOXYGENASE-RELATED"/>
    <property type="match status" value="1"/>
</dbReference>
<comment type="similarity">
    <text evidence="5">Belongs to the NtaA/SnaA/DszA monooxygenase family.</text>
</comment>
<dbReference type="SUPFAM" id="SSF51679">
    <property type="entry name" value="Bacterial luciferase-like"/>
    <property type="match status" value="1"/>
</dbReference>
<feature type="binding site" evidence="6">
    <location>
        <position position="97"/>
    </location>
    <ligand>
        <name>FMN</name>
        <dbReference type="ChEBI" id="CHEBI:58210"/>
    </ligand>
</feature>
<comment type="caution">
    <text evidence="8">The sequence shown here is derived from an EMBL/GenBank/DDBJ whole genome shotgun (WGS) entry which is preliminary data.</text>
</comment>
<evidence type="ECO:0000256" key="3">
    <source>
        <dbReference type="ARBA" id="ARBA00023002"/>
    </source>
</evidence>
<feature type="domain" description="Luciferase-like" evidence="7">
    <location>
        <begin position="25"/>
        <end position="394"/>
    </location>
</feature>
<dbReference type="Gene3D" id="3.20.20.30">
    <property type="entry name" value="Luciferase-like domain"/>
    <property type="match status" value="1"/>
</dbReference>
<evidence type="ECO:0000256" key="4">
    <source>
        <dbReference type="ARBA" id="ARBA00023033"/>
    </source>
</evidence>
<sequence>MSKPRKQVHLAAHFPGVNNTTVWSDPRSGSHIEFESFAHFARTAERAKFDFLFLAEGLRLREQGGRIYDLDVVGRPDTFTILAALAAVTERLGLAGTINSTFNEPYEVARQFATLDHLSAGRAAWNVVTSWDAFTGENFRRGGFLPQDQRYDRAERFMRTTWELFDSWRGDEIVADKRSGVFLADPNAGSFEHHDAHFDIRGQFNVPRSPQGRPVIFQAGDSEEGREFAAATADAIFTRHATLDAGRAFYADVKGRLAKYHRRPEQLVILPAATFVLGDTDAEAREYADVVRRQQVSGATAIQFLEQVWNRDLSDYDPDGPLPEVDPLLGENTVARGRASVRMYRDPVETARQWREVAAEKKLSIRELMIEVSGRQTFVGSPETVAESIDEFVQQDASDGFILVPHITPSGLDEFADKVVPLLQERGVFRTDYTGTTLRDHLGLTPLERPAIGRRKAS</sequence>